<dbReference type="Gene3D" id="2.60.40.3440">
    <property type="match status" value="1"/>
</dbReference>
<protein>
    <submittedName>
        <fullName evidence="6">Filamin/ABP280 repeat-like protein</fullName>
    </submittedName>
</protein>
<dbReference type="GO" id="GO:0051015">
    <property type="term" value="F:actin filament binding"/>
    <property type="evidence" value="ECO:0007669"/>
    <property type="project" value="InterPro"/>
</dbReference>
<dbReference type="GO" id="GO:0030036">
    <property type="term" value="P:actin cytoskeleton organization"/>
    <property type="evidence" value="ECO:0007669"/>
    <property type="project" value="InterPro"/>
</dbReference>
<dbReference type="Pfam" id="PF00630">
    <property type="entry name" value="Filamin"/>
    <property type="match status" value="1"/>
</dbReference>
<dbReference type="PROSITE" id="PS50194">
    <property type="entry name" value="FILAMIN_REPEAT"/>
    <property type="match status" value="2"/>
</dbReference>
<reference evidence="6 7" key="1">
    <citation type="journal article" date="2019" name="Nat. Plants">
        <title>Stout camphor tree genome fills gaps in understanding of flowering plant genome evolution.</title>
        <authorList>
            <person name="Chaw S.M."/>
            <person name="Liu Y.C."/>
            <person name="Wu Y.W."/>
            <person name="Wang H.Y."/>
            <person name="Lin C.I."/>
            <person name="Wu C.S."/>
            <person name="Ke H.M."/>
            <person name="Chang L.Y."/>
            <person name="Hsu C.Y."/>
            <person name="Yang H.T."/>
            <person name="Sudianto E."/>
            <person name="Hsu M.H."/>
            <person name="Wu K.P."/>
            <person name="Wang L.N."/>
            <person name="Leebens-Mack J.H."/>
            <person name="Tsai I.J."/>
        </authorList>
    </citation>
    <scope>NUCLEOTIDE SEQUENCE [LARGE SCALE GENOMIC DNA]</scope>
    <source>
        <strain evidence="7">cv. Chaw 1501</strain>
        <tissue evidence="6">Young leaves</tissue>
    </source>
</reference>
<keyword evidence="4" id="KW-0732">Signal</keyword>
<feature type="domain" description="GEX2 N-terminal Ig-like" evidence="5">
    <location>
        <begin position="38"/>
        <end position="142"/>
    </location>
</feature>
<dbReference type="Proteomes" id="UP000283530">
    <property type="component" value="Unassembled WGS sequence"/>
</dbReference>
<proteinExistence type="predicted"/>
<feature type="repeat" description="Filamin" evidence="2">
    <location>
        <begin position="395"/>
        <end position="499"/>
    </location>
</feature>
<dbReference type="SUPFAM" id="SSF81296">
    <property type="entry name" value="E set domains"/>
    <property type="match status" value="3"/>
</dbReference>
<feature type="signal peptide" evidence="4">
    <location>
        <begin position="1"/>
        <end position="25"/>
    </location>
</feature>
<dbReference type="InterPro" id="IPR056434">
    <property type="entry name" value="Ig_GEX2_N"/>
</dbReference>
<keyword evidence="1" id="KW-0677">Repeat</keyword>
<comment type="caution">
    <text evidence="6">The sequence shown here is derived from an EMBL/GenBank/DDBJ whole genome shotgun (WGS) entry which is preliminary data.</text>
</comment>
<sequence>MKFPILFSVDLLILVWTLTMHLTFAGELALPDEKSRPPGFMVSWVDDKNEFRAGDIATIKIKVLESYDIGLNLPPESYTVRFTLTVNGRKGNSSTVSGVLASPDGDSNHWNITFIPIMVGKFPVIINDYRLGTSDATLHFSVTAGRMHPSVCVASWMNLVNEFVAGTAVNILVMPKDAFGNNISSTSEGLESHNFTVSASYENGTIVSLNVTYKGWNEFGYIGFEFVAATAGSLSLHVGGENQTLNGSPLPFKVKPGEFILDMTTVLSVVNSSPLKVGNCLAKWKYETNALQIFSKLEIFIHQQDQFGNLVPDFYSFDARIVEKSTNLSIPVADLYFQEVAHGIQLLSFVVSEPGDLMLTVFDPKTSESISNMPYDFTVFIVKISLQLTQVIVLLGYSHGQNSVANGSGLAASVAGQLSSFSVYLEDVYRNPSPVEAERFRVQVKRKIDSYNVRVTILPTLITSSFNVIYTPEKSGSYEIWVFCGNIPLNGGVPYMKEVLPGVVDASLSNVEKFSPKVAKVVQNEIVVNLMDSFCNPVVSQQSQLRFQPVNNHSFLRWTFVDKNNGSYVGQYQARDLGRYNVCVTFEDKHLSPCPFEIDVYEREYFPKAYDDNISVWENESIAFDALGNDYFADNNASIVETSIPHHGSLLQYGRLFRYTPYKGFYGNDSFSYTFSDKNNNVASGTVNISVLSAPPQFVSLPTLLQATEDVICPRGFPGFEIKYSDPTENISVTLSTQSGSVFLAPMPMQFLQPWGSVRPVGKGDRAVKDLILVGNVEVINFALQFIQYLGNENFSGNDVITVSTMNKNGIQDARVPIIVEPINDPPFLRVPEYVILEKGSEQYSQIVGKQDSFEFSVEDPDLFNFPDNESHFVVTLSMEVNTGILKTVLSFELINVTEVKPENSYHWQPLQNFVTISNHFVVKGKGVRFRGTIKECNAAMQQMVYRGADYGTVLSITVNDMGNYGCYPDCSEKMSSPLCAEATINLIKRRPMTSLVAHSLGSAIIIEFIIMLLFGVALLFFICKCAIALGNERRNHKVSDNKLSKVDDLNKSASSVTSSENLTYFTGCSTSFLLRKSSSNFRQRSHHGSHHEGSSSNYLPAQFGSDGCQQSSPAIEMKKIKPNEIL</sequence>
<dbReference type="Pfam" id="PF17963">
    <property type="entry name" value="Big_9"/>
    <property type="match status" value="1"/>
</dbReference>
<accession>A0A3S3M925</accession>
<evidence type="ECO:0000256" key="1">
    <source>
        <dbReference type="ARBA" id="ARBA00022737"/>
    </source>
</evidence>
<dbReference type="EMBL" id="QPKB01000002">
    <property type="protein sequence ID" value="RWR75392.1"/>
    <property type="molecule type" value="Genomic_DNA"/>
</dbReference>
<feature type="chain" id="PRO_5018765366" evidence="4">
    <location>
        <begin position="26"/>
        <end position="1127"/>
    </location>
</feature>
<dbReference type="InterPro" id="IPR017868">
    <property type="entry name" value="Filamin/ABP280_repeat-like"/>
</dbReference>
<evidence type="ECO:0000256" key="4">
    <source>
        <dbReference type="SAM" id="SignalP"/>
    </source>
</evidence>
<gene>
    <name evidence="6" type="ORF">CKAN_00377000</name>
</gene>
<organism evidence="6 7">
    <name type="scientific">Cinnamomum micranthum f. kanehirae</name>
    <dbReference type="NCBI Taxonomy" id="337451"/>
    <lineage>
        <taxon>Eukaryota</taxon>
        <taxon>Viridiplantae</taxon>
        <taxon>Streptophyta</taxon>
        <taxon>Embryophyta</taxon>
        <taxon>Tracheophyta</taxon>
        <taxon>Spermatophyta</taxon>
        <taxon>Magnoliopsida</taxon>
        <taxon>Magnoliidae</taxon>
        <taxon>Laurales</taxon>
        <taxon>Lauraceae</taxon>
        <taxon>Cinnamomum</taxon>
    </lineage>
</organism>
<evidence type="ECO:0000313" key="6">
    <source>
        <dbReference type="EMBL" id="RWR75392.1"/>
    </source>
</evidence>
<dbReference type="Pfam" id="PF23616">
    <property type="entry name" value="Ig_GEX2_N"/>
    <property type="match status" value="2"/>
</dbReference>
<feature type="transmembrane region" description="Helical" evidence="3">
    <location>
        <begin position="1001"/>
        <end position="1028"/>
    </location>
</feature>
<keyword evidence="3" id="KW-1133">Transmembrane helix</keyword>
<evidence type="ECO:0000313" key="7">
    <source>
        <dbReference type="Proteomes" id="UP000283530"/>
    </source>
</evidence>
<dbReference type="AlphaFoldDB" id="A0A3S3M925"/>
<dbReference type="OrthoDB" id="5334309at2759"/>
<dbReference type="InterPro" id="IPR014756">
    <property type="entry name" value="Ig_E-set"/>
</dbReference>
<keyword evidence="3" id="KW-0812">Transmembrane</keyword>
<feature type="repeat" description="Filamin" evidence="2">
    <location>
        <begin position="562"/>
        <end position="600"/>
    </location>
</feature>
<evidence type="ECO:0000256" key="3">
    <source>
        <dbReference type="SAM" id="Phobius"/>
    </source>
</evidence>
<dbReference type="InterPro" id="IPR044801">
    <property type="entry name" value="Filamin"/>
</dbReference>
<evidence type="ECO:0000256" key="2">
    <source>
        <dbReference type="PROSITE-ProRule" id="PRU00087"/>
    </source>
</evidence>
<dbReference type="PANTHER" id="PTHR38537">
    <property type="entry name" value="JITTERBUG, ISOFORM N"/>
    <property type="match status" value="1"/>
</dbReference>
<dbReference type="InterPro" id="IPR013783">
    <property type="entry name" value="Ig-like_fold"/>
</dbReference>
<name>A0A3S3M925_9MAGN</name>
<keyword evidence="3" id="KW-0472">Membrane</keyword>
<dbReference type="GO" id="GO:0048235">
    <property type="term" value="P:pollen sperm cell differentiation"/>
    <property type="evidence" value="ECO:0007669"/>
    <property type="project" value="TreeGrafter"/>
</dbReference>
<dbReference type="PANTHER" id="PTHR38537:SF8">
    <property type="entry name" value="FILAMIN-A"/>
    <property type="match status" value="1"/>
</dbReference>
<feature type="domain" description="GEX2 N-terminal Ig-like" evidence="5">
    <location>
        <begin position="150"/>
        <end position="254"/>
    </location>
</feature>
<dbReference type="Gene3D" id="2.60.40.10">
    <property type="entry name" value="Immunoglobulins"/>
    <property type="match status" value="3"/>
</dbReference>
<evidence type="ECO:0000259" key="5">
    <source>
        <dbReference type="Pfam" id="PF23616"/>
    </source>
</evidence>
<dbReference type="STRING" id="337451.A0A3S3M925"/>
<keyword evidence="7" id="KW-1185">Reference proteome</keyword>